<dbReference type="PANTHER" id="PTHR11228">
    <property type="entry name" value="RADICAL SAM DOMAIN PROTEIN"/>
    <property type="match status" value="1"/>
</dbReference>
<dbReference type="HOGENOM" id="CLU_009273_4_0_2"/>
<sequence length="418" mass="45667">MGVRMSRVLPWYVPPTLFVRQVLSAATVRSATGWSPGSRWVKSLSSLLRSANGAKAMGCFGYAPHPVYEVTAACNLRCAHCHASAGRPYPGELDTEGAKRVIESLTTVKDFRTLVFTGGEPLVRKDIWELTRHAVDLGFGVVFATNGVLVSESVAAEMRRLGVLGAAVSLDSSRPLVHDKLRGVPGAWRGAVRGIKNLLKEGLYVQVNITANRLNVDEIEDVVRLADSLGSHVIFLYTFVSVGRGSSNDWLSLTPEEFVKLSRRILKVQGEVQSLIIPVAMPWYFPLLLQEARLKPEVASRWVSGCIAARGMFYVKPNGDAWPCAFIPVSGGNVARQPAIEVWEGDLFKAIRNRENLEEPCRSCRFREVCGGCRSRAYLATGRLTAPDPLCPLVRRRLSTSTAPSGPLQPAAKSGEPN</sequence>
<dbReference type="Proteomes" id="UP000000641">
    <property type="component" value="Chromosome"/>
</dbReference>
<dbReference type="SUPFAM" id="SSF102114">
    <property type="entry name" value="Radical SAM enzymes"/>
    <property type="match status" value="1"/>
</dbReference>
<keyword evidence="1" id="KW-0949">S-adenosyl-L-methionine</keyword>
<dbReference type="InterPro" id="IPR007197">
    <property type="entry name" value="rSAM"/>
</dbReference>
<dbReference type="Gene3D" id="3.20.20.70">
    <property type="entry name" value="Aldolase class I"/>
    <property type="match status" value="1"/>
</dbReference>
<dbReference type="Pfam" id="PF13186">
    <property type="entry name" value="SPASM"/>
    <property type="match status" value="1"/>
</dbReference>
<dbReference type="InterPro" id="IPR058240">
    <property type="entry name" value="rSAM_sf"/>
</dbReference>
<accession>A1RZE8</accession>
<keyword evidence="2" id="KW-0479">Metal-binding</keyword>
<evidence type="ECO:0000256" key="2">
    <source>
        <dbReference type="ARBA" id="ARBA00022723"/>
    </source>
</evidence>
<dbReference type="STRING" id="368408.Tpen_1180"/>
<feature type="domain" description="Radical SAM core" evidence="5">
    <location>
        <begin position="60"/>
        <end position="271"/>
    </location>
</feature>
<dbReference type="GO" id="GO:0046872">
    <property type="term" value="F:metal ion binding"/>
    <property type="evidence" value="ECO:0007669"/>
    <property type="project" value="UniProtKB-KW"/>
</dbReference>
<dbReference type="AlphaFoldDB" id="A1RZE8"/>
<proteinExistence type="predicted"/>
<dbReference type="PANTHER" id="PTHR11228:SF34">
    <property type="entry name" value="TUNGSTEN-CONTAINING ALDEHYDE FERREDOXIN OXIDOREDUCTASE COFACTOR MODIFYING PROTEIN"/>
    <property type="match status" value="1"/>
</dbReference>
<dbReference type="eggNOG" id="arCOG00938">
    <property type="taxonomic scope" value="Archaea"/>
</dbReference>
<dbReference type="InterPro" id="IPR013785">
    <property type="entry name" value="Aldolase_TIM"/>
</dbReference>
<organism evidence="6 7">
    <name type="scientific">Thermofilum pendens (strain DSM 2475 / Hrk 5)</name>
    <dbReference type="NCBI Taxonomy" id="368408"/>
    <lineage>
        <taxon>Archaea</taxon>
        <taxon>Thermoproteota</taxon>
        <taxon>Thermoprotei</taxon>
        <taxon>Thermofilales</taxon>
        <taxon>Thermofilaceae</taxon>
        <taxon>Thermofilum</taxon>
    </lineage>
</organism>
<dbReference type="InterPro" id="IPR023885">
    <property type="entry name" value="4Fe4S-binding_SPASM_dom"/>
</dbReference>
<gene>
    <name evidence="6" type="ordered locus">Tpen_1180</name>
</gene>
<evidence type="ECO:0000256" key="4">
    <source>
        <dbReference type="ARBA" id="ARBA00023014"/>
    </source>
</evidence>
<keyword evidence="7" id="KW-1185">Reference proteome</keyword>
<dbReference type="Pfam" id="PF04055">
    <property type="entry name" value="Radical_SAM"/>
    <property type="match status" value="1"/>
</dbReference>
<dbReference type="CDD" id="cd01335">
    <property type="entry name" value="Radical_SAM"/>
    <property type="match status" value="1"/>
</dbReference>
<dbReference type="NCBIfam" id="TIGR04085">
    <property type="entry name" value="rSAM_more_4Fe4S"/>
    <property type="match status" value="1"/>
</dbReference>
<keyword evidence="4" id="KW-0411">Iron-sulfur</keyword>
<evidence type="ECO:0000313" key="6">
    <source>
        <dbReference type="EMBL" id="ABL78578.1"/>
    </source>
</evidence>
<dbReference type="CDD" id="cd21123">
    <property type="entry name" value="SPASM_MftC-like"/>
    <property type="match status" value="1"/>
</dbReference>
<reference evidence="7" key="1">
    <citation type="journal article" date="2008" name="J. Bacteriol.">
        <title>Genome sequence of Thermofilum pendens reveals an exceptional loss of biosynthetic pathways without genome reduction.</title>
        <authorList>
            <person name="Anderson I."/>
            <person name="Rodriguez J."/>
            <person name="Susanti D."/>
            <person name="Porat I."/>
            <person name="Reich C."/>
            <person name="Ulrich L.E."/>
            <person name="Elkins J.G."/>
            <person name="Mavromatis K."/>
            <person name="Lykidis A."/>
            <person name="Kim E."/>
            <person name="Thompson L.S."/>
            <person name="Nolan M."/>
            <person name="Land M."/>
            <person name="Copeland A."/>
            <person name="Lapidus A."/>
            <person name="Lucas S."/>
            <person name="Detter C."/>
            <person name="Zhulin I.B."/>
            <person name="Olsen G.J."/>
            <person name="Whitman W."/>
            <person name="Mukhopadhyay B."/>
            <person name="Bristow J."/>
            <person name="Kyrpides N."/>
        </authorList>
    </citation>
    <scope>NUCLEOTIDE SEQUENCE [LARGE SCALE GENOMIC DNA]</scope>
    <source>
        <strain evidence="7">DSM 2475 / Hrk 5</strain>
    </source>
</reference>
<dbReference type="InterPro" id="IPR006638">
    <property type="entry name" value="Elp3/MiaA/NifB-like_rSAM"/>
</dbReference>
<evidence type="ECO:0000256" key="3">
    <source>
        <dbReference type="ARBA" id="ARBA00023004"/>
    </source>
</evidence>
<dbReference type="GO" id="GO:0051536">
    <property type="term" value="F:iron-sulfur cluster binding"/>
    <property type="evidence" value="ECO:0007669"/>
    <property type="project" value="UniProtKB-KW"/>
</dbReference>
<evidence type="ECO:0000259" key="5">
    <source>
        <dbReference type="PROSITE" id="PS51918"/>
    </source>
</evidence>
<dbReference type="KEGG" id="tpe:Tpen_1180"/>
<dbReference type="SMART" id="SM00729">
    <property type="entry name" value="Elp3"/>
    <property type="match status" value="1"/>
</dbReference>
<dbReference type="PROSITE" id="PS51918">
    <property type="entry name" value="RADICAL_SAM"/>
    <property type="match status" value="1"/>
</dbReference>
<dbReference type="InterPro" id="IPR050377">
    <property type="entry name" value="Radical_SAM_PqqE_MftC-like"/>
</dbReference>
<name>A1RZE8_THEPD</name>
<dbReference type="SFLD" id="SFLDG01067">
    <property type="entry name" value="SPASM/twitch_domain_containing"/>
    <property type="match status" value="1"/>
</dbReference>
<dbReference type="EMBL" id="CP000505">
    <property type="protein sequence ID" value="ABL78578.1"/>
    <property type="molecule type" value="Genomic_DNA"/>
</dbReference>
<dbReference type="SFLD" id="SFLDG01386">
    <property type="entry name" value="main_SPASM_domain-containing"/>
    <property type="match status" value="1"/>
</dbReference>
<dbReference type="SFLD" id="SFLDS00029">
    <property type="entry name" value="Radical_SAM"/>
    <property type="match status" value="1"/>
</dbReference>
<protein>
    <submittedName>
        <fullName evidence="6">Radical SAM domain protein</fullName>
    </submittedName>
</protein>
<evidence type="ECO:0000256" key="1">
    <source>
        <dbReference type="ARBA" id="ARBA00022691"/>
    </source>
</evidence>
<dbReference type="GO" id="GO:0003824">
    <property type="term" value="F:catalytic activity"/>
    <property type="evidence" value="ECO:0007669"/>
    <property type="project" value="InterPro"/>
</dbReference>
<dbReference type="EnsemblBacteria" id="ABL78578">
    <property type="protein sequence ID" value="ABL78578"/>
    <property type="gene ID" value="Tpen_1180"/>
</dbReference>
<keyword evidence="3" id="KW-0408">Iron</keyword>
<evidence type="ECO:0000313" key="7">
    <source>
        <dbReference type="Proteomes" id="UP000000641"/>
    </source>
</evidence>